<evidence type="ECO:0000256" key="2">
    <source>
        <dbReference type="ARBA" id="ARBA00022679"/>
    </source>
</evidence>
<dbReference type="InterPro" id="IPR017508">
    <property type="entry name" value="HipA_N1"/>
</dbReference>
<evidence type="ECO:0000256" key="3">
    <source>
        <dbReference type="ARBA" id="ARBA00022777"/>
    </source>
</evidence>
<keyword evidence="7" id="KW-1185">Reference proteome</keyword>
<dbReference type="CDD" id="cd17809">
    <property type="entry name" value="HipA_So_like"/>
    <property type="match status" value="1"/>
</dbReference>
<dbReference type="Proteomes" id="UP001500279">
    <property type="component" value="Unassembled WGS sequence"/>
</dbReference>
<dbReference type="Pfam" id="PF13657">
    <property type="entry name" value="Couple_hipA"/>
    <property type="match status" value="1"/>
</dbReference>
<dbReference type="InterPro" id="IPR052028">
    <property type="entry name" value="HipA_Ser/Thr_kinase"/>
</dbReference>
<comment type="caution">
    <text evidence="6">The sequence shown here is derived from an EMBL/GenBank/DDBJ whole genome shotgun (WGS) entry which is preliminary data.</text>
</comment>
<gene>
    <name evidence="6" type="primary">hipA</name>
    <name evidence="6" type="ORF">GCM10009107_05180</name>
</gene>
<dbReference type="Gene3D" id="1.10.1070.20">
    <property type="match status" value="1"/>
</dbReference>
<sequence>MNSATDAPIAPHALTLWADDQKVATLGYEALNDRWSLDYDADWVAAPGAFPLSPALPFQPSADGHAIGAVKRFVENLLPEGRALDITATTYRVSKSNIYALISALGTETTGAFRFWRSDEVPPVVAAKPPREVTREELDRRIAERDQIPLAVWDGKVRMSIAGVQDKLMVYLDRPLSDGGRLLLVEPPLASTHILKPDPARQATPHLVVNEHFCMSLASRMQLPVAEVSIYRTPRPVLVVRRFDRLVVQGVVEGAAHGANEPTVKRLHIIDACQASDLPESYKYERNLGSGEHVRNIREGVSFEMLFERVEQTVNKAAASMTLLRWALFQFLIGNSDAHGKNFSFFVRREGLDPAPWYDLVSVVQYPGIAHELAMAWGDAFSLNEVSAFQLADFAKRCGLDRNLLKREAVRLAKLVMAHAPTQAMADDYIDDDERAFAGQLRDFVVGQATRLTRLAAESAKIKPEFL</sequence>
<evidence type="ECO:0000256" key="1">
    <source>
        <dbReference type="ARBA" id="ARBA00010164"/>
    </source>
</evidence>
<dbReference type="Pfam" id="PF07804">
    <property type="entry name" value="HipA_C"/>
    <property type="match status" value="1"/>
</dbReference>
<dbReference type="PANTHER" id="PTHR37419:SF1">
    <property type="entry name" value="SERINE_THREONINE-PROTEIN KINASE TOXIN HIPA"/>
    <property type="match status" value="1"/>
</dbReference>
<evidence type="ECO:0000259" key="4">
    <source>
        <dbReference type="Pfam" id="PF07804"/>
    </source>
</evidence>
<organism evidence="6 7">
    <name type="scientific">Ideonella azotifigens</name>
    <dbReference type="NCBI Taxonomy" id="513160"/>
    <lineage>
        <taxon>Bacteria</taxon>
        <taxon>Pseudomonadati</taxon>
        <taxon>Pseudomonadota</taxon>
        <taxon>Betaproteobacteria</taxon>
        <taxon>Burkholderiales</taxon>
        <taxon>Sphaerotilaceae</taxon>
        <taxon>Ideonella</taxon>
    </lineage>
</organism>
<protein>
    <submittedName>
        <fullName evidence="6">Type II toxin-antitoxin system toxin serine/threonine-protein kinase HipA</fullName>
    </submittedName>
</protein>
<evidence type="ECO:0000313" key="6">
    <source>
        <dbReference type="EMBL" id="GAA0742064.1"/>
    </source>
</evidence>
<feature type="domain" description="HipA-like C-terminal" evidence="4">
    <location>
        <begin position="159"/>
        <end position="413"/>
    </location>
</feature>
<feature type="domain" description="HipA N-terminal subdomain 1" evidence="5">
    <location>
        <begin position="15"/>
        <end position="115"/>
    </location>
</feature>
<evidence type="ECO:0000259" key="5">
    <source>
        <dbReference type="Pfam" id="PF13657"/>
    </source>
</evidence>
<accession>A0ABN1JM95</accession>
<dbReference type="EMBL" id="BAAAEW010000004">
    <property type="protein sequence ID" value="GAA0742064.1"/>
    <property type="molecule type" value="Genomic_DNA"/>
</dbReference>
<comment type="similarity">
    <text evidence="1">Belongs to the HipA Ser/Thr kinase family.</text>
</comment>
<dbReference type="PANTHER" id="PTHR37419">
    <property type="entry name" value="SERINE/THREONINE-PROTEIN KINASE TOXIN HIPA"/>
    <property type="match status" value="1"/>
</dbReference>
<dbReference type="NCBIfam" id="TIGR03071">
    <property type="entry name" value="couple_hipA"/>
    <property type="match status" value="1"/>
</dbReference>
<proteinExistence type="inferred from homology"/>
<name>A0ABN1JM95_9BURK</name>
<dbReference type="InterPro" id="IPR012893">
    <property type="entry name" value="HipA-like_C"/>
</dbReference>
<keyword evidence="2" id="KW-0808">Transferase</keyword>
<evidence type="ECO:0000313" key="7">
    <source>
        <dbReference type="Proteomes" id="UP001500279"/>
    </source>
</evidence>
<dbReference type="GO" id="GO:0016301">
    <property type="term" value="F:kinase activity"/>
    <property type="evidence" value="ECO:0007669"/>
    <property type="project" value="UniProtKB-KW"/>
</dbReference>
<reference evidence="6 7" key="1">
    <citation type="journal article" date="2019" name="Int. J. Syst. Evol. Microbiol.">
        <title>The Global Catalogue of Microorganisms (GCM) 10K type strain sequencing project: providing services to taxonomists for standard genome sequencing and annotation.</title>
        <authorList>
            <consortium name="The Broad Institute Genomics Platform"/>
            <consortium name="The Broad Institute Genome Sequencing Center for Infectious Disease"/>
            <person name="Wu L."/>
            <person name="Ma J."/>
        </authorList>
    </citation>
    <scope>NUCLEOTIDE SEQUENCE [LARGE SCALE GENOMIC DNA]</scope>
    <source>
        <strain evidence="6 7">JCM 15503</strain>
    </source>
</reference>
<dbReference type="RefSeq" id="WP_141285781.1">
    <property type="nucleotide sequence ID" value="NZ_BAAAEW010000004.1"/>
</dbReference>
<keyword evidence="3 6" id="KW-0418">Kinase</keyword>